<dbReference type="AlphaFoldDB" id="A0A8I6R818"/>
<dbReference type="OrthoDB" id="341511at2759"/>
<evidence type="ECO:0000256" key="5">
    <source>
        <dbReference type="ARBA" id="ARBA00023242"/>
    </source>
</evidence>
<evidence type="ECO:0000256" key="4">
    <source>
        <dbReference type="ARBA" id="ARBA00022705"/>
    </source>
</evidence>
<evidence type="ECO:0000313" key="11">
    <source>
        <dbReference type="EnsemblMetazoa" id="XP_014240942.1"/>
    </source>
</evidence>
<proteinExistence type="inferred from homology"/>
<dbReference type="PANTHER" id="PTHR14790">
    <property type="entry name" value="RECQ-MEDIATED GENOME INSTABILITY PROTEIN 1 RMI1"/>
    <property type="match status" value="1"/>
</dbReference>
<dbReference type="SMART" id="SM01161">
    <property type="entry name" value="DUF1767"/>
    <property type="match status" value="1"/>
</dbReference>
<feature type="compositionally biased region" description="Low complexity" evidence="7">
    <location>
        <begin position="350"/>
        <end position="366"/>
    </location>
</feature>
<dbReference type="EnsemblMetazoa" id="XM_014385456.2">
    <property type="protein sequence ID" value="XP_014240942.1"/>
    <property type="gene ID" value="LOC106661806"/>
</dbReference>
<accession>A0A8I6R818</accession>
<dbReference type="GO" id="GO:0000712">
    <property type="term" value="P:resolution of meiotic recombination intermediates"/>
    <property type="evidence" value="ECO:0007669"/>
    <property type="project" value="TreeGrafter"/>
</dbReference>
<comment type="function">
    <text evidence="6">Essential component of the RMI complex, a complex that plays an important role in the processing of homologous recombination intermediates to limit DNA crossover formation in cells. Promotes TOP3A binding to double Holliday junctions (DHJ) and hence stimulates TOP3A-mediated dissolution. Required for BLM phosphorylation during mitosis. Within the BLM complex, required for BLM and TOP3A stability.</text>
</comment>
<keyword evidence="5" id="KW-0539">Nucleus</keyword>
<dbReference type="Pfam" id="PF08585">
    <property type="entry name" value="RMI1_N_C"/>
    <property type="match status" value="1"/>
</dbReference>
<dbReference type="GO" id="GO:0000166">
    <property type="term" value="F:nucleotide binding"/>
    <property type="evidence" value="ECO:0007669"/>
    <property type="project" value="InterPro"/>
</dbReference>
<evidence type="ECO:0000256" key="7">
    <source>
        <dbReference type="SAM" id="MobiDB-lite"/>
    </source>
</evidence>
<dbReference type="GO" id="GO:0016604">
    <property type="term" value="C:nuclear body"/>
    <property type="evidence" value="ECO:0007669"/>
    <property type="project" value="TreeGrafter"/>
</dbReference>
<dbReference type="GO" id="GO:0000724">
    <property type="term" value="P:double-strand break repair via homologous recombination"/>
    <property type="evidence" value="ECO:0007669"/>
    <property type="project" value="TreeGrafter"/>
</dbReference>
<dbReference type="Pfam" id="PF21000">
    <property type="entry name" value="RMI1_N_N"/>
    <property type="match status" value="1"/>
</dbReference>
<comment type="similarity">
    <text evidence="2">Belongs to the RMI1 family.</text>
</comment>
<evidence type="ECO:0000256" key="3">
    <source>
        <dbReference type="ARBA" id="ARBA00018987"/>
    </source>
</evidence>
<dbReference type="Proteomes" id="UP000494040">
    <property type="component" value="Unassembled WGS sequence"/>
</dbReference>
<evidence type="ECO:0000256" key="1">
    <source>
        <dbReference type="ARBA" id="ARBA00004123"/>
    </source>
</evidence>
<evidence type="ECO:0000259" key="8">
    <source>
        <dbReference type="Pfam" id="PF08585"/>
    </source>
</evidence>
<feature type="compositionally biased region" description="Polar residues" evidence="7">
    <location>
        <begin position="263"/>
        <end position="291"/>
    </location>
</feature>
<dbReference type="KEGG" id="clec:106661806"/>
<dbReference type="OMA" id="WLRDCIE"/>
<organism evidence="11 12">
    <name type="scientific">Cimex lectularius</name>
    <name type="common">Bed bug</name>
    <name type="synonym">Acanthia lectularia</name>
    <dbReference type="NCBI Taxonomy" id="79782"/>
    <lineage>
        <taxon>Eukaryota</taxon>
        <taxon>Metazoa</taxon>
        <taxon>Ecdysozoa</taxon>
        <taxon>Arthropoda</taxon>
        <taxon>Hexapoda</taxon>
        <taxon>Insecta</taxon>
        <taxon>Pterygota</taxon>
        <taxon>Neoptera</taxon>
        <taxon>Paraneoptera</taxon>
        <taxon>Hemiptera</taxon>
        <taxon>Heteroptera</taxon>
        <taxon>Panheteroptera</taxon>
        <taxon>Cimicomorpha</taxon>
        <taxon>Cimicidae</taxon>
        <taxon>Cimex</taxon>
    </lineage>
</organism>
<comment type="subcellular location">
    <subcellularLocation>
        <location evidence="1">Nucleus</location>
    </subcellularLocation>
</comment>
<dbReference type="InterPro" id="IPR044881">
    <property type="entry name" value="RMI1_N_N_sf"/>
</dbReference>
<reference evidence="11" key="1">
    <citation type="submission" date="2022-01" db="UniProtKB">
        <authorList>
            <consortium name="EnsemblMetazoa"/>
        </authorList>
    </citation>
    <scope>IDENTIFICATION</scope>
</reference>
<feature type="domain" description="RecQ mediated genome instability protein 1 OB-fold" evidence="8">
    <location>
        <begin position="68"/>
        <end position="199"/>
    </location>
</feature>
<sequence length="574" mass="64764">MKMSNEVSRVSDFLKRKRILIPPGNQWLNSCVMCFKAQSPAHTQDELDTFVYGQWLLADLKEIGSPVLPARCLNDEKLVLNGNYAVQFNYGVDIGTSFHKQMQKIRKPDSQFNLEVNAEESRKSDIPASRALKIELTDGATTVIAFEDNQLRNIKEILPGEKAILKGPLEFRKGCLMLKENNVTLLGGEVDTLLISNAVENVLARALSLPENPNPYRVHIDTTLKPTLNKVEEESFSKCLDDDDDLFIFGEAIESQLAVSTNTSNVGSKTNSNVQQNITNSNNQTASSRFTNNEKDLLDDDFDFPDDDFEMMASAFSDRKEKNIRNYFPNKNSTVKPTDIDNFINKQNSTHIQSQGTSSSSSIHSSPKITDLNDPKTLKRKLEQAYVSSEENRDWFHPPLKSSLDIPRPSHESGKVIVDFLEGPPDELTLELQPDTQERVSNDCNTNFTFDEPFPPKSYPSERKVRGQVVKLSQKLGIKDEQWSLSAIISVKGLEMEMDFSPQVLDKIFGITGKELTSKRKEVVRNPEIKSQMNKILADSQQRIKSLNSDILVRFNNFISNPVIIQVYDVCSNI</sequence>
<keyword evidence="4" id="KW-0235">DNA replication</keyword>
<protein>
    <recommendedName>
        <fullName evidence="3">RecQ-mediated genome instability protein 1</fullName>
    </recommendedName>
</protein>
<dbReference type="PANTHER" id="PTHR14790:SF15">
    <property type="entry name" value="RECQ-MEDIATED GENOME INSTABILITY PROTEIN 1"/>
    <property type="match status" value="1"/>
</dbReference>
<evidence type="ECO:0000259" key="10">
    <source>
        <dbReference type="Pfam" id="PF21000"/>
    </source>
</evidence>
<evidence type="ECO:0000259" key="9">
    <source>
        <dbReference type="Pfam" id="PF16099"/>
    </source>
</evidence>
<evidence type="ECO:0000313" key="12">
    <source>
        <dbReference type="Proteomes" id="UP000494040"/>
    </source>
</evidence>
<name>A0A8I6R818_CIMLE</name>
<dbReference type="Gene3D" id="1.10.8.1020">
    <property type="entry name" value="RecQ-mediated genome instability protein 1, N-terminal domain"/>
    <property type="match status" value="1"/>
</dbReference>
<dbReference type="Pfam" id="PF16099">
    <property type="entry name" value="RMI1_C"/>
    <property type="match status" value="1"/>
</dbReference>
<dbReference type="GeneID" id="106661806"/>
<dbReference type="InterPro" id="IPR049363">
    <property type="entry name" value="RMI1_N"/>
</dbReference>
<dbReference type="GO" id="GO:0006260">
    <property type="term" value="P:DNA replication"/>
    <property type="evidence" value="ECO:0007669"/>
    <property type="project" value="UniProtKB-KW"/>
</dbReference>
<keyword evidence="12" id="KW-1185">Reference proteome</keyword>
<dbReference type="Gene3D" id="2.40.50.770">
    <property type="entry name" value="RecQ-mediated genome instability protein Rmi1, C-terminal domain"/>
    <property type="match status" value="1"/>
</dbReference>
<feature type="domain" description="RecQ-mediated genome instability protein 1 C-terminal OB-fold" evidence="9">
    <location>
        <begin position="459"/>
        <end position="571"/>
    </location>
</feature>
<evidence type="ECO:0000256" key="2">
    <source>
        <dbReference type="ARBA" id="ARBA00006395"/>
    </source>
</evidence>
<dbReference type="RefSeq" id="XP_014240942.1">
    <property type="nucleotide sequence ID" value="XM_014385456.2"/>
</dbReference>
<evidence type="ECO:0000256" key="6">
    <source>
        <dbReference type="ARBA" id="ARBA00024977"/>
    </source>
</evidence>
<feature type="region of interest" description="Disordered" evidence="7">
    <location>
        <begin position="350"/>
        <end position="377"/>
    </location>
</feature>
<dbReference type="InterPro" id="IPR042470">
    <property type="entry name" value="RMI1_N_C_sf"/>
</dbReference>
<dbReference type="InterPro" id="IPR013894">
    <property type="entry name" value="RMI1_OB"/>
</dbReference>
<feature type="region of interest" description="Disordered" evidence="7">
    <location>
        <begin position="263"/>
        <end position="292"/>
    </location>
</feature>
<dbReference type="GO" id="GO:0031422">
    <property type="term" value="C:RecQ family helicase-topoisomerase III complex"/>
    <property type="evidence" value="ECO:0007669"/>
    <property type="project" value="TreeGrafter"/>
</dbReference>
<dbReference type="InterPro" id="IPR032199">
    <property type="entry name" value="RMI1_C"/>
</dbReference>
<feature type="domain" description="RMI1 N-terminal" evidence="10">
    <location>
        <begin position="16"/>
        <end position="63"/>
    </location>
</feature>